<gene>
    <name evidence="1" type="ORF">EWB00_007530</name>
</gene>
<dbReference type="AlphaFoldDB" id="A0A4Z2CU24"/>
<organism evidence="1 2">
    <name type="scientific">Schistosoma japonicum</name>
    <name type="common">Blood fluke</name>
    <dbReference type="NCBI Taxonomy" id="6182"/>
    <lineage>
        <taxon>Eukaryota</taxon>
        <taxon>Metazoa</taxon>
        <taxon>Spiralia</taxon>
        <taxon>Lophotrochozoa</taxon>
        <taxon>Platyhelminthes</taxon>
        <taxon>Trematoda</taxon>
        <taxon>Digenea</taxon>
        <taxon>Strigeidida</taxon>
        <taxon>Schistosomatoidea</taxon>
        <taxon>Schistosomatidae</taxon>
        <taxon>Schistosoma</taxon>
    </lineage>
</organism>
<evidence type="ECO:0000313" key="2">
    <source>
        <dbReference type="Proteomes" id="UP000311919"/>
    </source>
</evidence>
<keyword evidence="2" id="KW-1185">Reference proteome</keyword>
<name>A0A4Z2CU24_SCHJA</name>
<dbReference type="Proteomes" id="UP000311919">
    <property type="component" value="Unassembled WGS sequence"/>
</dbReference>
<proteinExistence type="predicted"/>
<comment type="caution">
    <text evidence="1">The sequence shown here is derived from an EMBL/GenBank/DDBJ whole genome shotgun (WGS) entry which is preliminary data.</text>
</comment>
<dbReference type="EMBL" id="SKCS01000422">
    <property type="protein sequence ID" value="TNN07776.1"/>
    <property type="molecule type" value="Genomic_DNA"/>
</dbReference>
<accession>A0A4Z2CU24</accession>
<reference evidence="1 2" key="1">
    <citation type="submission" date="2019-03" db="EMBL/GenBank/DDBJ databases">
        <title>An improved genome assembly of the fluke Schistosoma japonicum.</title>
        <authorList>
            <person name="Hu W."/>
            <person name="Luo F."/>
            <person name="Yin M."/>
            <person name="Mo X."/>
            <person name="Sun C."/>
            <person name="Wu Q."/>
            <person name="Zhu B."/>
            <person name="Xiang M."/>
            <person name="Wang J."/>
            <person name="Wang Y."/>
            <person name="Zhang T."/>
            <person name="Xu B."/>
            <person name="Zheng H."/>
            <person name="Feng Z."/>
        </authorList>
    </citation>
    <scope>NUCLEOTIDE SEQUENCE [LARGE SCALE GENOMIC DNA]</scope>
    <source>
        <strain evidence="1">HuSjv2</strain>
        <tissue evidence="1">Worms</tissue>
    </source>
</reference>
<sequence length="60" mass="6989">MLSRLSLKASHVEECFASGFKELIHSDKYCLYHLCPKRVRYEDAAILTVSFSSYIELYLL</sequence>
<protein>
    <submittedName>
        <fullName evidence="1">Uncharacterized protein</fullName>
    </submittedName>
</protein>
<evidence type="ECO:0000313" key="1">
    <source>
        <dbReference type="EMBL" id="TNN07776.1"/>
    </source>
</evidence>